<organism evidence="8 9">
    <name type="scientific">Nakamurella antarctica</name>
    <dbReference type="NCBI Taxonomy" id="1902245"/>
    <lineage>
        <taxon>Bacteria</taxon>
        <taxon>Bacillati</taxon>
        <taxon>Actinomycetota</taxon>
        <taxon>Actinomycetes</taxon>
        <taxon>Nakamurellales</taxon>
        <taxon>Nakamurellaceae</taxon>
        <taxon>Nakamurella</taxon>
    </lineage>
</organism>
<dbReference type="GO" id="GO:0070733">
    <property type="term" value="F:AMPylase activity"/>
    <property type="evidence" value="ECO:0007669"/>
    <property type="project" value="UniProtKB-EC"/>
</dbReference>
<dbReference type="PANTHER" id="PTHR39560">
    <property type="entry name" value="PROTEIN ADENYLYLTRANSFERASE FIC-RELATED"/>
    <property type="match status" value="1"/>
</dbReference>
<dbReference type="SUPFAM" id="SSF140931">
    <property type="entry name" value="Fic-like"/>
    <property type="match status" value="1"/>
</dbReference>
<dbReference type="GO" id="GO:0051302">
    <property type="term" value="P:regulation of cell division"/>
    <property type="evidence" value="ECO:0007669"/>
    <property type="project" value="TreeGrafter"/>
</dbReference>
<reference evidence="8 9" key="1">
    <citation type="submission" date="2018-11" db="EMBL/GenBank/DDBJ databases">
        <authorList>
            <person name="Da X."/>
        </authorList>
    </citation>
    <scope>NUCLEOTIDE SEQUENCE [LARGE SCALE GENOMIC DNA]</scope>
    <source>
        <strain evidence="8 9">S14-144</strain>
    </source>
</reference>
<evidence type="ECO:0000256" key="4">
    <source>
        <dbReference type="ARBA" id="ARBA00022840"/>
    </source>
</evidence>
<dbReference type="Proteomes" id="UP000268084">
    <property type="component" value="Chromosome"/>
</dbReference>
<keyword evidence="9" id="KW-1185">Reference proteome</keyword>
<dbReference type="EMBL" id="CP034170">
    <property type="protein sequence ID" value="AZI59194.1"/>
    <property type="molecule type" value="Genomic_DNA"/>
</dbReference>
<dbReference type="KEGG" id="nak:EH165_14640"/>
<dbReference type="OrthoDB" id="9813719at2"/>
<dbReference type="AlphaFoldDB" id="A0A3G8ZXQ0"/>
<dbReference type="EC" id="2.7.7.108" evidence="5"/>
<comment type="catalytic activity">
    <reaction evidence="6">
        <text>L-threonyl-[protein] + ATP = 3-O-(5'-adenylyl)-L-threonyl-[protein] + diphosphate</text>
        <dbReference type="Rhea" id="RHEA:54292"/>
        <dbReference type="Rhea" id="RHEA-COMP:11060"/>
        <dbReference type="Rhea" id="RHEA-COMP:13847"/>
        <dbReference type="ChEBI" id="CHEBI:30013"/>
        <dbReference type="ChEBI" id="CHEBI:30616"/>
        <dbReference type="ChEBI" id="CHEBI:33019"/>
        <dbReference type="ChEBI" id="CHEBI:138113"/>
        <dbReference type="EC" id="2.7.7.108"/>
    </reaction>
</comment>
<evidence type="ECO:0000313" key="8">
    <source>
        <dbReference type="EMBL" id="AZI59194.1"/>
    </source>
</evidence>
<evidence type="ECO:0000256" key="3">
    <source>
        <dbReference type="ARBA" id="ARBA00022741"/>
    </source>
</evidence>
<keyword evidence="2" id="KW-0548">Nucleotidyltransferase</keyword>
<proteinExistence type="predicted"/>
<evidence type="ECO:0000256" key="5">
    <source>
        <dbReference type="ARBA" id="ARBA00034531"/>
    </source>
</evidence>
<evidence type="ECO:0000313" key="9">
    <source>
        <dbReference type="Proteomes" id="UP000268084"/>
    </source>
</evidence>
<name>A0A3G8ZXQ0_9ACTN</name>
<dbReference type="PANTHER" id="PTHR39560:SF1">
    <property type="entry name" value="PROTEIN ADENYLYLTRANSFERASE FIC-RELATED"/>
    <property type="match status" value="1"/>
</dbReference>
<keyword evidence="4" id="KW-0067">ATP-binding</keyword>
<evidence type="ECO:0000256" key="1">
    <source>
        <dbReference type="ARBA" id="ARBA00022679"/>
    </source>
</evidence>
<evidence type="ECO:0000256" key="6">
    <source>
        <dbReference type="ARBA" id="ARBA00047939"/>
    </source>
</evidence>
<keyword evidence="3" id="KW-0547">Nucleotide-binding</keyword>
<gene>
    <name evidence="8" type="ORF">EH165_14640</name>
</gene>
<evidence type="ECO:0000256" key="7">
    <source>
        <dbReference type="ARBA" id="ARBA00048696"/>
    </source>
</evidence>
<protein>
    <recommendedName>
        <fullName evidence="5">protein adenylyltransferase</fullName>
        <ecNumber evidence="5">2.7.7.108</ecNumber>
    </recommendedName>
</protein>
<comment type="catalytic activity">
    <reaction evidence="7">
        <text>L-tyrosyl-[protein] + ATP = O-(5'-adenylyl)-L-tyrosyl-[protein] + diphosphate</text>
        <dbReference type="Rhea" id="RHEA:54288"/>
        <dbReference type="Rhea" id="RHEA-COMP:10136"/>
        <dbReference type="Rhea" id="RHEA-COMP:13846"/>
        <dbReference type="ChEBI" id="CHEBI:30616"/>
        <dbReference type="ChEBI" id="CHEBI:33019"/>
        <dbReference type="ChEBI" id="CHEBI:46858"/>
        <dbReference type="ChEBI" id="CHEBI:83624"/>
        <dbReference type="EC" id="2.7.7.108"/>
    </reaction>
</comment>
<dbReference type="InterPro" id="IPR036597">
    <property type="entry name" value="Fido-like_dom_sf"/>
</dbReference>
<evidence type="ECO:0000256" key="2">
    <source>
        <dbReference type="ARBA" id="ARBA00022695"/>
    </source>
</evidence>
<sequence length="151" mass="16803">MTDPEARQWESYLYPGTDILRNKFGLTDFRQLRSAEYRVTGVREAEIRGGLVNIPQTFDATHLKALHAHIFQDVYDWAGEYRTVNLGKPGSEPFAASSNIDLYLNVAARTASRQDWPNLGQRQAGYAAAEVVAGIVPDVGAVADLHRRASR</sequence>
<accession>A0A3G8ZXQ0</accession>
<keyword evidence="1" id="KW-0808">Transferase</keyword>
<dbReference type="Gene3D" id="1.10.3290.10">
    <property type="entry name" value="Fido-like domain"/>
    <property type="match status" value="1"/>
</dbReference>
<reference evidence="8 9" key="2">
    <citation type="submission" date="2018-12" db="EMBL/GenBank/DDBJ databases">
        <title>Nakamurella antarcticus sp. nov., isolated from Antarctica South Shetland Islands soil.</title>
        <authorList>
            <person name="Peng F."/>
        </authorList>
    </citation>
    <scope>NUCLEOTIDE SEQUENCE [LARGE SCALE GENOMIC DNA]</scope>
    <source>
        <strain evidence="8 9">S14-144</strain>
    </source>
</reference>
<dbReference type="GO" id="GO:0005524">
    <property type="term" value="F:ATP binding"/>
    <property type="evidence" value="ECO:0007669"/>
    <property type="project" value="UniProtKB-KW"/>
</dbReference>